<dbReference type="Pfam" id="PF13895">
    <property type="entry name" value="Ig_2"/>
    <property type="match status" value="3"/>
</dbReference>
<protein>
    <recommendedName>
        <fullName evidence="16">Platelet endothelial cell adhesion molecule</fullName>
    </recommendedName>
</protein>
<keyword evidence="19" id="KW-1185">Reference proteome</keyword>
<name>A0A8B9FXZ5_9PSIT</name>
<dbReference type="GO" id="GO:0006955">
    <property type="term" value="P:immune response"/>
    <property type="evidence" value="ECO:0007669"/>
    <property type="project" value="TreeGrafter"/>
</dbReference>
<keyword evidence="10" id="KW-0965">Cell junction</keyword>
<dbReference type="Gene3D" id="2.60.40.10">
    <property type="entry name" value="Immunoglobulins"/>
    <property type="match status" value="5"/>
</dbReference>
<evidence type="ECO:0000256" key="4">
    <source>
        <dbReference type="ARBA" id="ARBA00022475"/>
    </source>
</evidence>
<feature type="domain" description="Ig-like" evidence="17">
    <location>
        <begin position="589"/>
        <end position="686"/>
    </location>
</feature>
<dbReference type="InterPro" id="IPR003598">
    <property type="entry name" value="Ig_sub2"/>
</dbReference>
<dbReference type="GO" id="GO:0045121">
    <property type="term" value="C:membrane raft"/>
    <property type="evidence" value="ECO:0007669"/>
    <property type="project" value="UniProtKB-SubCell"/>
</dbReference>
<keyword evidence="15" id="KW-0393">Immunoglobulin domain</keyword>
<evidence type="ECO:0000256" key="16">
    <source>
        <dbReference type="ARBA" id="ARBA00049765"/>
    </source>
</evidence>
<keyword evidence="9" id="KW-0130">Cell adhesion</keyword>
<evidence type="ECO:0000256" key="8">
    <source>
        <dbReference type="ARBA" id="ARBA00022737"/>
    </source>
</evidence>
<keyword evidence="14" id="KW-0325">Glycoprotein</keyword>
<evidence type="ECO:0000256" key="2">
    <source>
        <dbReference type="ARBA" id="ARBA00004282"/>
    </source>
</evidence>
<keyword evidence="6" id="KW-0812">Transmembrane</keyword>
<reference evidence="18" key="2">
    <citation type="submission" date="2025-09" db="UniProtKB">
        <authorList>
            <consortium name="Ensembl"/>
        </authorList>
    </citation>
    <scope>IDENTIFICATION</scope>
</reference>
<evidence type="ECO:0000256" key="14">
    <source>
        <dbReference type="ARBA" id="ARBA00023180"/>
    </source>
</evidence>
<evidence type="ECO:0000256" key="3">
    <source>
        <dbReference type="ARBA" id="ARBA00004285"/>
    </source>
</evidence>
<accession>A0A8B9FXZ5</accession>
<evidence type="ECO:0000256" key="11">
    <source>
        <dbReference type="ARBA" id="ARBA00022989"/>
    </source>
</evidence>
<dbReference type="AlphaFoldDB" id="A0A8B9FXZ5"/>
<evidence type="ECO:0000256" key="7">
    <source>
        <dbReference type="ARBA" id="ARBA00022729"/>
    </source>
</evidence>
<dbReference type="GO" id="GO:0070161">
    <property type="term" value="C:anchoring junction"/>
    <property type="evidence" value="ECO:0007669"/>
    <property type="project" value="UniProtKB-SubCell"/>
</dbReference>
<keyword evidence="12" id="KW-0472">Membrane</keyword>
<evidence type="ECO:0000256" key="12">
    <source>
        <dbReference type="ARBA" id="ARBA00023136"/>
    </source>
</evidence>
<evidence type="ECO:0000256" key="9">
    <source>
        <dbReference type="ARBA" id="ARBA00022889"/>
    </source>
</evidence>
<keyword evidence="13" id="KW-1015">Disulfide bond</keyword>
<comment type="subcellular location">
    <subcellularLocation>
        <location evidence="2">Cell junction</location>
    </subcellularLocation>
    <subcellularLocation>
        <location evidence="1">Cell membrane</location>
        <topology evidence="1">Single-pass type I membrane protein</topology>
    </subcellularLocation>
    <subcellularLocation>
        <location evidence="3">Membrane raft</location>
    </subcellularLocation>
</comment>
<proteinExistence type="predicted"/>
<dbReference type="SUPFAM" id="SSF48726">
    <property type="entry name" value="Immunoglobulin"/>
    <property type="match status" value="5"/>
</dbReference>
<evidence type="ECO:0000313" key="18">
    <source>
        <dbReference type="Ensembl" id="ENSACOP00000013450.1"/>
    </source>
</evidence>
<dbReference type="SMART" id="SM00409">
    <property type="entry name" value="IG"/>
    <property type="match status" value="5"/>
</dbReference>
<dbReference type="InterPro" id="IPR050488">
    <property type="entry name" value="Ig_Fc_receptor"/>
</dbReference>
<keyword evidence="7" id="KW-0732">Signal</keyword>
<dbReference type="GO" id="GO:0009897">
    <property type="term" value="C:external side of plasma membrane"/>
    <property type="evidence" value="ECO:0007669"/>
    <property type="project" value="TreeGrafter"/>
</dbReference>
<evidence type="ECO:0000256" key="10">
    <source>
        <dbReference type="ARBA" id="ARBA00022949"/>
    </source>
</evidence>
<feature type="domain" description="Ig-like" evidence="17">
    <location>
        <begin position="204"/>
        <end position="286"/>
    </location>
</feature>
<evidence type="ECO:0000256" key="1">
    <source>
        <dbReference type="ARBA" id="ARBA00004251"/>
    </source>
</evidence>
<dbReference type="InterPro" id="IPR003599">
    <property type="entry name" value="Ig_sub"/>
</dbReference>
<evidence type="ECO:0000259" key="17">
    <source>
        <dbReference type="PROSITE" id="PS50835"/>
    </source>
</evidence>
<keyword evidence="11" id="KW-1133">Transmembrane helix</keyword>
<evidence type="ECO:0000256" key="15">
    <source>
        <dbReference type="ARBA" id="ARBA00023319"/>
    </source>
</evidence>
<feature type="domain" description="Ig-like" evidence="17">
    <location>
        <begin position="448"/>
        <end position="532"/>
    </location>
</feature>
<dbReference type="PANTHER" id="PTHR11481">
    <property type="entry name" value="IMMUNOGLOBULIN FC RECEPTOR"/>
    <property type="match status" value="1"/>
</dbReference>
<dbReference type="Ensembl" id="ENSACOT00000013923.1">
    <property type="protein sequence ID" value="ENSACOP00000013450.1"/>
    <property type="gene ID" value="ENSACOG00000009166.1"/>
</dbReference>
<evidence type="ECO:0000256" key="13">
    <source>
        <dbReference type="ARBA" id="ARBA00023157"/>
    </source>
</evidence>
<dbReference type="SMART" id="SM00408">
    <property type="entry name" value="IGc2"/>
    <property type="match status" value="2"/>
</dbReference>
<dbReference type="PANTHER" id="PTHR11481:SF5">
    <property type="entry name" value="PLATELET ENDOTHELIAL CELL ADHESION MOLECULE"/>
    <property type="match status" value="1"/>
</dbReference>
<dbReference type="Proteomes" id="UP000694522">
    <property type="component" value="Unplaced"/>
</dbReference>
<reference evidence="18" key="1">
    <citation type="submission" date="2025-08" db="UniProtKB">
        <authorList>
            <consortium name="Ensembl"/>
        </authorList>
    </citation>
    <scope>IDENTIFICATION</scope>
</reference>
<evidence type="ECO:0000313" key="19">
    <source>
        <dbReference type="Proteomes" id="UP000694522"/>
    </source>
</evidence>
<evidence type="ECO:0000256" key="6">
    <source>
        <dbReference type="ARBA" id="ARBA00022692"/>
    </source>
</evidence>
<dbReference type="GO" id="GO:0004888">
    <property type="term" value="F:transmembrane signaling receptor activity"/>
    <property type="evidence" value="ECO:0007669"/>
    <property type="project" value="TreeGrafter"/>
</dbReference>
<feature type="domain" description="Ig-like" evidence="17">
    <location>
        <begin position="287"/>
        <end position="366"/>
    </location>
</feature>
<dbReference type="GO" id="GO:0007166">
    <property type="term" value="P:cell surface receptor signaling pathway"/>
    <property type="evidence" value="ECO:0007669"/>
    <property type="project" value="TreeGrafter"/>
</dbReference>
<keyword evidence="8" id="KW-0677">Repeat</keyword>
<dbReference type="InterPro" id="IPR036179">
    <property type="entry name" value="Ig-like_dom_sf"/>
</dbReference>
<evidence type="ECO:0000256" key="5">
    <source>
        <dbReference type="ARBA" id="ARBA00022553"/>
    </source>
</evidence>
<dbReference type="InterPro" id="IPR007110">
    <property type="entry name" value="Ig-like_dom"/>
</dbReference>
<keyword evidence="5" id="KW-0597">Phosphoprotein</keyword>
<dbReference type="GO" id="GO:0098742">
    <property type="term" value="P:cell-cell adhesion via plasma-membrane adhesion molecules"/>
    <property type="evidence" value="ECO:0007669"/>
    <property type="project" value="TreeGrafter"/>
</dbReference>
<dbReference type="InterPro" id="IPR013783">
    <property type="entry name" value="Ig-like_fold"/>
</dbReference>
<organism evidence="18 19">
    <name type="scientific">Amazona collaria</name>
    <name type="common">yellow-billed parrot</name>
    <dbReference type="NCBI Taxonomy" id="241587"/>
    <lineage>
        <taxon>Eukaryota</taxon>
        <taxon>Metazoa</taxon>
        <taxon>Chordata</taxon>
        <taxon>Craniata</taxon>
        <taxon>Vertebrata</taxon>
        <taxon>Euteleostomi</taxon>
        <taxon>Archelosauria</taxon>
        <taxon>Archosauria</taxon>
        <taxon>Dinosauria</taxon>
        <taxon>Saurischia</taxon>
        <taxon>Theropoda</taxon>
        <taxon>Coelurosauria</taxon>
        <taxon>Aves</taxon>
        <taxon>Neognathae</taxon>
        <taxon>Neoaves</taxon>
        <taxon>Telluraves</taxon>
        <taxon>Australaves</taxon>
        <taxon>Psittaciformes</taxon>
        <taxon>Psittacidae</taxon>
        <taxon>Amazona</taxon>
    </lineage>
</organism>
<keyword evidence="4" id="KW-1003">Cell membrane</keyword>
<dbReference type="PROSITE" id="PS50835">
    <property type="entry name" value="IG_LIKE"/>
    <property type="match status" value="4"/>
</dbReference>
<sequence>SIFTFNTVEINVQPSVKVKNGAPMSIICHADISKSADFQLKHNFTIFKDGKLVFMAVSDKDDARYEVPMARSSDTGEYECTVEAGGKTKSSNSLHVWVTGMTKPILTAEKKEVLEGEVVKLRCELPEEVPPLYFYFRKIKMNSTPKEKYVFEAYKNYSEVEFSVEEGDNILHCLALLFTILCLLSLKSWVMSFYVFSAEPFIKPTLSVKPSRNITEGDRIQLECSTVVARMRDIEIILQKNKTILNSVRDEKVLKYSAVATLEDSGEYLCKVEQGRASKSTKVNLFPKPTLAASMNKLDENRELTLSCSISGFQRAKFSVLRRNSNGDVLLETSRNLTMRVSVNDTGSYICKAEVKGIVKESKPIRINVYGELIKMFRTQWSLQFTESVSNPRTSRLSICSGSINFCEMCLSSITVEDLAYRDLIKSDFSRAGLPSLPFRLLAPVSKPTLSVVSGLPEVVLGRPLQLICRSARGTPPITFKFYKGNVTKETVTNDTYATFLDENVGQNDKKGYKCDARNNHSSGVKTSNILNVTVVVGSWSFKKKMVMRFHVTVKAYNTIVAFKQPFLQYCILSSRLFITVLIFVFFVPSSVVPIRNASLGSIPYGEVEEGSETAFLCSVKEGSWPIHFRIFRKADRDVLVFEQSEHADRVIWRKGTMSRQDTGTYYCMASNRANVDVKSHPITISGKLTFVVNCLLCHHNG</sequence>